<feature type="transmembrane region" description="Helical" evidence="7">
    <location>
        <begin position="12"/>
        <end position="31"/>
    </location>
</feature>
<accession>A0A6B2LYU9</accession>
<feature type="transmembrane region" description="Helical" evidence="7">
    <location>
        <begin position="271"/>
        <end position="297"/>
    </location>
</feature>
<dbReference type="Pfam" id="PF19300">
    <property type="entry name" value="BPD_transp_1_N"/>
    <property type="match status" value="1"/>
</dbReference>
<dbReference type="GO" id="GO:0005886">
    <property type="term" value="C:plasma membrane"/>
    <property type="evidence" value="ECO:0007669"/>
    <property type="project" value="UniProtKB-SubCell"/>
</dbReference>
<feature type="transmembrane region" description="Helical" evidence="7">
    <location>
        <begin position="172"/>
        <end position="190"/>
    </location>
</feature>
<evidence type="ECO:0000313" key="9">
    <source>
        <dbReference type="EMBL" id="NDV60947.1"/>
    </source>
</evidence>
<dbReference type="Pfam" id="PF00528">
    <property type="entry name" value="BPD_transp_1"/>
    <property type="match status" value="1"/>
</dbReference>
<dbReference type="SUPFAM" id="SSF161098">
    <property type="entry name" value="MetI-like"/>
    <property type="match status" value="1"/>
</dbReference>
<evidence type="ECO:0000256" key="7">
    <source>
        <dbReference type="RuleBase" id="RU363032"/>
    </source>
</evidence>
<evidence type="ECO:0000256" key="2">
    <source>
        <dbReference type="ARBA" id="ARBA00022448"/>
    </source>
</evidence>
<dbReference type="Gene3D" id="1.10.3720.10">
    <property type="entry name" value="MetI-like"/>
    <property type="match status" value="1"/>
</dbReference>
<dbReference type="GO" id="GO:0055085">
    <property type="term" value="P:transmembrane transport"/>
    <property type="evidence" value="ECO:0007669"/>
    <property type="project" value="InterPro"/>
</dbReference>
<evidence type="ECO:0000256" key="6">
    <source>
        <dbReference type="ARBA" id="ARBA00023136"/>
    </source>
</evidence>
<feature type="transmembrane region" description="Helical" evidence="7">
    <location>
        <begin position="99"/>
        <end position="121"/>
    </location>
</feature>
<dbReference type="EMBL" id="JAAGNX010000001">
    <property type="protein sequence ID" value="NDV60947.1"/>
    <property type="molecule type" value="Genomic_DNA"/>
</dbReference>
<dbReference type="InterPro" id="IPR045621">
    <property type="entry name" value="BPD_transp_1_N"/>
</dbReference>
<dbReference type="PROSITE" id="PS50928">
    <property type="entry name" value="ABC_TM1"/>
    <property type="match status" value="1"/>
</dbReference>
<keyword evidence="4 7" id="KW-0812">Transmembrane</keyword>
<evidence type="ECO:0000256" key="1">
    <source>
        <dbReference type="ARBA" id="ARBA00004651"/>
    </source>
</evidence>
<feature type="domain" description="ABC transmembrane type-1" evidence="8">
    <location>
        <begin position="93"/>
        <end position="294"/>
    </location>
</feature>
<dbReference type="InterPro" id="IPR000515">
    <property type="entry name" value="MetI-like"/>
</dbReference>
<dbReference type="RefSeq" id="WP_163961423.1">
    <property type="nucleotide sequence ID" value="NZ_JAAGNX010000001.1"/>
</dbReference>
<keyword evidence="6 7" id="KW-0472">Membrane</keyword>
<reference evidence="9 10" key="1">
    <citation type="submission" date="2020-02" db="EMBL/GenBank/DDBJ databases">
        <title>Albibacoteraceae fam. nov., the first described family within the subdivision 4 Verrucomicrobia.</title>
        <authorList>
            <person name="Xi F."/>
        </authorList>
    </citation>
    <scope>NUCLEOTIDE SEQUENCE [LARGE SCALE GENOMIC DNA]</scope>
    <source>
        <strain evidence="9 10">CK1056</strain>
    </source>
</reference>
<proteinExistence type="inferred from homology"/>
<evidence type="ECO:0000256" key="3">
    <source>
        <dbReference type="ARBA" id="ARBA00022475"/>
    </source>
</evidence>
<name>A0A6B2LYU9_9BACT</name>
<keyword evidence="5 7" id="KW-1133">Transmembrane helix</keyword>
<comment type="subcellular location">
    <subcellularLocation>
        <location evidence="1 7">Cell membrane</location>
        <topology evidence="1 7">Multi-pass membrane protein</topology>
    </subcellularLocation>
</comment>
<dbReference type="PANTHER" id="PTHR30465">
    <property type="entry name" value="INNER MEMBRANE ABC TRANSPORTER"/>
    <property type="match status" value="1"/>
</dbReference>
<evidence type="ECO:0000256" key="4">
    <source>
        <dbReference type="ARBA" id="ARBA00022692"/>
    </source>
</evidence>
<evidence type="ECO:0000313" key="10">
    <source>
        <dbReference type="Proteomes" id="UP000478417"/>
    </source>
</evidence>
<dbReference type="PANTHER" id="PTHR30465:SF74">
    <property type="entry name" value="OLIGOPEPTIDE TRANSPORT SYSTEM PERMEASE PROTEIN OPPB"/>
    <property type="match status" value="1"/>
</dbReference>
<gene>
    <name evidence="9" type="ORF">G0Q06_00620</name>
</gene>
<feature type="transmembrane region" description="Helical" evidence="7">
    <location>
        <begin position="226"/>
        <end position="251"/>
    </location>
</feature>
<keyword evidence="10" id="KW-1185">Reference proteome</keyword>
<comment type="caution">
    <text evidence="9">The sequence shown here is derived from an EMBL/GenBank/DDBJ whole genome shotgun (WGS) entry which is preliminary data.</text>
</comment>
<dbReference type="Proteomes" id="UP000478417">
    <property type="component" value="Unassembled WGS sequence"/>
</dbReference>
<dbReference type="CDD" id="cd06261">
    <property type="entry name" value="TM_PBP2"/>
    <property type="match status" value="1"/>
</dbReference>
<evidence type="ECO:0000256" key="5">
    <source>
        <dbReference type="ARBA" id="ARBA00022989"/>
    </source>
</evidence>
<protein>
    <submittedName>
        <fullName evidence="9">ABC transporter permease</fullName>
    </submittedName>
</protein>
<organism evidence="9 10">
    <name type="scientific">Oceanipulchritudo coccoides</name>
    <dbReference type="NCBI Taxonomy" id="2706888"/>
    <lineage>
        <taxon>Bacteria</taxon>
        <taxon>Pseudomonadati</taxon>
        <taxon>Verrucomicrobiota</taxon>
        <taxon>Opitutia</taxon>
        <taxon>Puniceicoccales</taxon>
        <taxon>Oceanipulchritudinaceae</taxon>
        <taxon>Oceanipulchritudo</taxon>
    </lineage>
</organism>
<sequence>MFKFIAKRLVQAVVVLFVIITVTFFMVRFAPGDPFSAERKMPEHIKQRLMAHYGLDQPVMVQYANYLGQLVKGDLGPSFTETRSVNQILAASFPVSFELGAWALLISLGIGLPIGIVAAVYRNTLADYVPMSLAMIGICLPTFVLGPILALVFGVWLGWFNVSGWFVPADRVLPALTIGLVYAAVIARITRGGMLEVLSQDFIRTAVAKGVPFWRVIVFHTLKGGLLPVVTFLGPALAGIISGSFVVETIFQIPGMGREFVSSAFDRDYTLVLGTVILYAVLITAANLLVDIVQVILNPRLRFEDS</sequence>
<dbReference type="AlphaFoldDB" id="A0A6B2LYU9"/>
<dbReference type="InterPro" id="IPR035906">
    <property type="entry name" value="MetI-like_sf"/>
</dbReference>
<comment type="similarity">
    <text evidence="7">Belongs to the binding-protein-dependent transport system permease family.</text>
</comment>
<evidence type="ECO:0000259" key="8">
    <source>
        <dbReference type="PROSITE" id="PS50928"/>
    </source>
</evidence>
<keyword evidence="3" id="KW-1003">Cell membrane</keyword>
<keyword evidence="2 7" id="KW-0813">Transport</keyword>
<feature type="transmembrane region" description="Helical" evidence="7">
    <location>
        <begin position="133"/>
        <end position="160"/>
    </location>
</feature>